<accession>A0A2T1HYG3</accession>
<name>A0A2T1HYG3_9HYPH</name>
<dbReference type="AlphaFoldDB" id="A0A2T1HYG3"/>
<reference evidence="2" key="1">
    <citation type="submission" date="2018-03" db="EMBL/GenBank/DDBJ databases">
        <authorList>
            <person name="Sun L."/>
            <person name="Liu H."/>
            <person name="Chen W."/>
            <person name="Huang K."/>
            <person name="Liu W."/>
            <person name="Gao X."/>
        </authorList>
    </citation>
    <scope>NUCLEOTIDE SEQUENCE [LARGE SCALE GENOMIC DNA]</scope>
    <source>
        <strain evidence="2">SH9</strain>
    </source>
</reference>
<evidence type="ECO:0000313" key="2">
    <source>
        <dbReference type="Proteomes" id="UP000239772"/>
    </source>
</evidence>
<dbReference type="EMBL" id="PVZS01000002">
    <property type="protein sequence ID" value="PSC06733.1"/>
    <property type="molecule type" value="Genomic_DNA"/>
</dbReference>
<comment type="caution">
    <text evidence="1">The sequence shown here is derived from an EMBL/GenBank/DDBJ whole genome shotgun (WGS) entry which is preliminary data.</text>
</comment>
<sequence length="166" mass="18542">MQNHPKRYVPTGHEVAESILTHLTPAVYAAEHRCFGLTPALDRLFREARAGAAAPMFDDEDRDELLHMFGQAWHSCEAELAPECPRSVIELGFAAVAVLVNYLAEQPAERRKAIGTDVEDALDHVRRLHNAAYSASLAYELADRAEQRRKRLGANVVPFPPRGIFQ</sequence>
<protein>
    <submittedName>
        <fullName evidence="1">Uncharacterized protein</fullName>
    </submittedName>
</protein>
<evidence type="ECO:0000313" key="1">
    <source>
        <dbReference type="EMBL" id="PSC06733.1"/>
    </source>
</evidence>
<dbReference type="Proteomes" id="UP000239772">
    <property type="component" value="Unassembled WGS sequence"/>
</dbReference>
<dbReference type="RefSeq" id="WP_106335111.1">
    <property type="nucleotide sequence ID" value="NZ_PVZS01000002.1"/>
</dbReference>
<gene>
    <name evidence="1" type="ORF">SLNSH_02755</name>
</gene>
<organism evidence="1 2">
    <name type="scientific">Alsobacter soli</name>
    <dbReference type="NCBI Taxonomy" id="2109933"/>
    <lineage>
        <taxon>Bacteria</taxon>
        <taxon>Pseudomonadati</taxon>
        <taxon>Pseudomonadota</taxon>
        <taxon>Alphaproteobacteria</taxon>
        <taxon>Hyphomicrobiales</taxon>
        <taxon>Alsobacteraceae</taxon>
        <taxon>Alsobacter</taxon>
    </lineage>
</organism>
<proteinExistence type="predicted"/>
<keyword evidence="2" id="KW-1185">Reference proteome</keyword>